<protein>
    <submittedName>
        <fullName evidence="2">Uncharacterized protein</fullName>
    </submittedName>
</protein>
<name>A0A8H3CJZ0_9AGAM</name>
<feature type="chain" id="PRO_5034252628" evidence="1">
    <location>
        <begin position="25"/>
        <end position="373"/>
    </location>
</feature>
<evidence type="ECO:0000313" key="3">
    <source>
        <dbReference type="Proteomes" id="UP000663861"/>
    </source>
</evidence>
<sequence>MTDYKLTALELVLTFLTMFGPVTKESLAAVCVLFEAVLGYNEKTGKFDRDAVKKAHGVAIQLCMLVENYGVICEPERLETIGGRRAILTIILGPILERLPPHDLEEMRNNAVEAMVLVTFKPLDEEMRNNAVEAMVLVTFKPLDEVQPVVNVWAREAMREGTYQTRVSTWTGQPAVVFDQVDTRDVIINTTTQAHASDNISIVINSNAFGVVLTLLAMLGPVTKENVAATKVLFEAVLGFDEAKAKFDKETVRKVPTVADPLCRLSDWYGVVAEPRMLNTLPGARAILRVIVGPIIEGHSPAELEDMRNDAGEVVAMLSRIKLEWLRGPANPWNASTRPTQLGIRRPKPSEIMKARHLGICRLRAWSSLQPPT</sequence>
<dbReference type="EMBL" id="CAJMWY010002422">
    <property type="protein sequence ID" value="CAE6488904.1"/>
    <property type="molecule type" value="Genomic_DNA"/>
</dbReference>
<feature type="signal peptide" evidence="1">
    <location>
        <begin position="1"/>
        <end position="24"/>
    </location>
</feature>
<dbReference type="AlphaFoldDB" id="A0A8H3CJZ0"/>
<accession>A0A8H3CJZ0</accession>
<dbReference type="Proteomes" id="UP000663861">
    <property type="component" value="Unassembled WGS sequence"/>
</dbReference>
<evidence type="ECO:0000313" key="2">
    <source>
        <dbReference type="EMBL" id="CAE6488904.1"/>
    </source>
</evidence>
<organism evidence="2 3">
    <name type="scientific">Rhizoctonia solani</name>
    <dbReference type="NCBI Taxonomy" id="456999"/>
    <lineage>
        <taxon>Eukaryota</taxon>
        <taxon>Fungi</taxon>
        <taxon>Dikarya</taxon>
        <taxon>Basidiomycota</taxon>
        <taxon>Agaricomycotina</taxon>
        <taxon>Agaricomycetes</taxon>
        <taxon>Cantharellales</taxon>
        <taxon>Ceratobasidiaceae</taxon>
        <taxon>Rhizoctonia</taxon>
    </lineage>
</organism>
<keyword evidence="1" id="KW-0732">Signal</keyword>
<comment type="caution">
    <text evidence="2">The sequence shown here is derived from an EMBL/GenBank/DDBJ whole genome shotgun (WGS) entry which is preliminary data.</text>
</comment>
<gene>
    <name evidence="2" type="ORF">RDB_LOCUS108895</name>
</gene>
<proteinExistence type="predicted"/>
<evidence type="ECO:0000256" key="1">
    <source>
        <dbReference type="SAM" id="SignalP"/>
    </source>
</evidence>
<reference evidence="2" key="1">
    <citation type="submission" date="2021-01" db="EMBL/GenBank/DDBJ databases">
        <authorList>
            <person name="Kaushik A."/>
        </authorList>
    </citation>
    <scope>NUCLEOTIDE SEQUENCE</scope>
    <source>
        <strain evidence="2">AG4-RS23</strain>
    </source>
</reference>